<evidence type="ECO:0000256" key="3">
    <source>
        <dbReference type="ARBA" id="ARBA00013017"/>
    </source>
</evidence>
<evidence type="ECO:0000313" key="15">
    <source>
        <dbReference type="Proteomes" id="UP001165498"/>
    </source>
</evidence>
<dbReference type="Pfam" id="PF00578">
    <property type="entry name" value="AhpC-TSA"/>
    <property type="match status" value="1"/>
</dbReference>
<comment type="catalytic activity">
    <reaction evidence="12">
        <text>a hydroperoxide + [thioredoxin]-dithiol = an alcohol + [thioredoxin]-disulfide + H2O</text>
        <dbReference type="Rhea" id="RHEA:62620"/>
        <dbReference type="Rhea" id="RHEA-COMP:10698"/>
        <dbReference type="Rhea" id="RHEA-COMP:10700"/>
        <dbReference type="ChEBI" id="CHEBI:15377"/>
        <dbReference type="ChEBI" id="CHEBI:29950"/>
        <dbReference type="ChEBI" id="CHEBI:30879"/>
        <dbReference type="ChEBI" id="CHEBI:35924"/>
        <dbReference type="ChEBI" id="CHEBI:50058"/>
        <dbReference type="EC" id="1.11.1.24"/>
    </reaction>
</comment>
<keyword evidence="8" id="KW-0676">Redox-active center</keyword>
<dbReference type="CDD" id="cd03017">
    <property type="entry name" value="PRX_BCP"/>
    <property type="match status" value="1"/>
</dbReference>
<dbReference type="InterPro" id="IPR013766">
    <property type="entry name" value="Thioredoxin_domain"/>
</dbReference>
<evidence type="ECO:0000259" key="13">
    <source>
        <dbReference type="PROSITE" id="PS51352"/>
    </source>
</evidence>
<comment type="function">
    <text evidence="1">Thiol-specific peroxidase that catalyzes the reduction of hydrogen peroxide and organic hydroperoxides to water and alcohols, respectively. Plays a role in cell protection against oxidative stress by detoxifying peroxides and as sensor of hydrogen peroxide-mediated signaling events.</text>
</comment>
<dbReference type="PIRSF" id="PIRSF000239">
    <property type="entry name" value="AHPC"/>
    <property type="match status" value="1"/>
</dbReference>
<dbReference type="PROSITE" id="PS51352">
    <property type="entry name" value="THIOREDOXIN_2"/>
    <property type="match status" value="1"/>
</dbReference>
<evidence type="ECO:0000256" key="6">
    <source>
        <dbReference type="ARBA" id="ARBA00023002"/>
    </source>
</evidence>
<dbReference type="PANTHER" id="PTHR42801">
    <property type="entry name" value="THIOREDOXIN-DEPENDENT PEROXIDE REDUCTASE"/>
    <property type="match status" value="1"/>
</dbReference>
<comment type="similarity">
    <text evidence="10">Belongs to the peroxiredoxin family. BCP/PrxQ subfamily.</text>
</comment>
<dbReference type="SUPFAM" id="SSF52833">
    <property type="entry name" value="Thioredoxin-like"/>
    <property type="match status" value="1"/>
</dbReference>
<name>A0ABT1QWT9_9GAMM</name>
<dbReference type="EC" id="1.11.1.24" evidence="3"/>
<dbReference type="Proteomes" id="UP001165498">
    <property type="component" value="Unassembled WGS sequence"/>
</dbReference>
<evidence type="ECO:0000256" key="4">
    <source>
        <dbReference type="ARBA" id="ARBA00022559"/>
    </source>
</evidence>
<evidence type="ECO:0000256" key="12">
    <source>
        <dbReference type="ARBA" id="ARBA00049091"/>
    </source>
</evidence>
<keyword evidence="5" id="KW-0049">Antioxidant</keyword>
<evidence type="ECO:0000256" key="10">
    <source>
        <dbReference type="ARBA" id="ARBA00038489"/>
    </source>
</evidence>
<dbReference type="Gene3D" id="3.40.30.10">
    <property type="entry name" value="Glutaredoxin"/>
    <property type="match status" value="1"/>
</dbReference>
<dbReference type="PANTHER" id="PTHR42801:SF4">
    <property type="entry name" value="AHPC_TSA FAMILY PROTEIN"/>
    <property type="match status" value="1"/>
</dbReference>
<dbReference type="InterPro" id="IPR024706">
    <property type="entry name" value="Peroxiredoxin_AhpC-typ"/>
</dbReference>
<keyword evidence="6" id="KW-0560">Oxidoreductase</keyword>
<reference evidence="14" key="1">
    <citation type="submission" date="2022-07" db="EMBL/GenBank/DDBJ databases">
        <title>Tahibacter sp., a new gammaproteobacterium isolated from the silt sample collected at pig farm.</title>
        <authorList>
            <person name="Chen H."/>
        </authorList>
    </citation>
    <scope>NUCLEOTIDE SEQUENCE</scope>
    <source>
        <strain evidence="14">P2K</strain>
    </source>
</reference>
<evidence type="ECO:0000256" key="2">
    <source>
        <dbReference type="ARBA" id="ARBA00011245"/>
    </source>
</evidence>
<gene>
    <name evidence="14" type="ORF">NM961_18745</name>
</gene>
<keyword evidence="4" id="KW-0575">Peroxidase</keyword>
<dbReference type="InterPro" id="IPR000866">
    <property type="entry name" value="AhpC/TSA"/>
</dbReference>
<evidence type="ECO:0000256" key="11">
    <source>
        <dbReference type="ARBA" id="ARBA00042639"/>
    </source>
</evidence>
<protein>
    <recommendedName>
        <fullName evidence="3">thioredoxin-dependent peroxiredoxin</fullName>
        <ecNumber evidence="3">1.11.1.24</ecNumber>
    </recommendedName>
    <alternativeName>
        <fullName evidence="9">Thioredoxin peroxidase</fullName>
    </alternativeName>
    <alternativeName>
        <fullName evidence="11">Thioredoxin-dependent peroxiredoxin Bcp</fullName>
    </alternativeName>
</protein>
<comment type="caution">
    <text evidence="14">The sequence shown here is derived from an EMBL/GenBank/DDBJ whole genome shotgun (WGS) entry which is preliminary data.</text>
</comment>
<dbReference type="InterPro" id="IPR036249">
    <property type="entry name" value="Thioredoxin-like_sf"/>
</dbReference>
<feature type="domain" description="Thioredoxin" evidence="13">
    <location>
        <begin position="2"/>
        <end position="153"/>
    </location>
</feature>
<dbReference type="EMBL" id="JANFQO010000020">
    <property type="protein sequence ID" value="MCQ4166755.1"/>
    <property type="molecule type" value="Genomic_DNA"/>
</dbReference>
<proteinExistence type="inferred from homology"/>
<evidence type="ECO:0000256" key="8">
    <source>
        <dbReference type="ARBA" id="ARBA00023284"/>
    </source>
</evidence>
<dbReference type="InterPro" id="IPR050924">
    <property type="entry name" value="Peroxiredoxin_BCP/PrxQ"/>
</dbReference>
<keyword evidence="15" id="KW-1185">Reference proteome</keyword>
<evidence type="ECO:0000256" key="1">
    <source>
        <dbReference type="ARBA" id="ARBA00003330"/>
    </source>
</evidence>
<accession>A0ABT1QWT9</accession>
<evidence type="ECO:0000256" key="5">
    <source>
        <dbReference type="ARBA" id="ARBA00022862"/>
    </source>
</evidence>
<sequence>MLDTGAKVPALSGTTQEGATLKLSALKGRWVVVYFYPKDSTPGCTTQAQGFRDLHAQFEQRNAVVIGVSRDSVRSHANFCAKQDLPFTLIADTDETWCKAFDVIHEKVLYGRRYLGIVRSTFLIGPDGRIQRRWSPVKVAGHAADVLGSIPDA</sequence>
<evidence type="ECO:0000313" key="14">
    <source>
        <dbReference type="EMBL" id="MCQ4166755.1"/>
    </source>
</evidence>
<evidence type="ECO:0000256" key="9">
    <source>
        <dbReference type="ARBA" id="ARBA00032824"/>
    </source>
</evidence>
<comment type="subunit">
    <text evidence="2">Monomer.</text>
</comment>
<dbReference type="RefSeq" id="WP_255915942.1">
    <property type="nucleotide sequence ID" value="NZ_JANFQO010000020.1"/>
</dbReference>
<evidence type="ECO:0000256" key="7">
    <source>
        <dbReference type="ARBA" id="ARBA00023157"/>
    </source>
</evidence>
<keyword evidence="7" id="KW-1015">Disulfide bond</keyword>
<organism evidence="14 15">
    <name type="scientific">Tahibacter harae</name>
    <dbReference type="NCBI Taxonomy" id="2963937"/>
    <lineage>
        <taxon>Bacteria</taxon>
        <taxon>Pseudomonadati</taxon>
        <taxon>Pseudomonadota</taxon>
        <taxon>Gammaproteobacteria</taxon>
        <taxon>Lysobacterales</taxon>
        <taxon>Rhodanobacteraceae</taxon>
        <taxon>Tahibacter</taxon>
    </lineage>
</organism>